<dbReference type="Pfam" id="PF04198">
    <property type="entry name" value="Sugar-bind"/>
    <property type="match status" value="1"/>
</dbReference>
<dbReference type="SUPFAM" id="SSF46785">
    <property type="entry name" value="Winged helix' DNA-binding domain"/>
    <property type="match status" value="1"/>
</dbReference>
<keyword evidence="2" id="KW-0805">Transcription regulation</keyword>
<dbReference type="GO" id="GO:0006352">
    <property type="term" value="P:DNA-templated transcription initiation"/>
    <property type="evidence" value="ECO:0007669"/>
    <property type="project" value="InterPro"/>
</dbReference>
<dbReference type="InterPro" id="IPR037171">
    <property type="entry name" value="NagB/RpiA_transferase-like"/>
</dbReference>
<organism evidence="7 8">
    <name type="scientific">Acetobacterium woodii (strain ATCC 29683 / DSM 1030 / JCM 2381 / KCTC 1655 / WB1)</name>
    <dbReference type="NCBI Taxonomy" id="931626"/>
    <lineage>
        <taxon>Bacteria</taxon>
        <taxon>Bacillati</taxon>
        <taxon>Bacillota</taxon>
        <taxon>Clostridia</taxon>
        <taxon>Eubacteriales</taxon>
        <taxon>Eubacteriaceae</taxon>
        <taxon>Acetobacterium</taxon>
    </lineage>
</organism>
<evidence type="ECO:0000313" key="8">
    <source>
        <dbReference type="Proteomes" id="UP000007177"/>
    </source>
</evidence>
<evidence type="ECO:0000313" key="7">
    <source>
        <dbReference type="EMBL" id="AFA48453.1"/>
    </source>
</evidence>
<dbReference type="InterPro" id="IPR051054">
    <property type="entry name" value="SorC_transcr_regulators"/>
</dbReference>
<dbReference type="SUPFAM" id="SSF100950">
    <property type="entry name" value="NagB/RpiA/CoA transferase-like"/>
    <property type="match status" value="1"/>
</dbReference>
<dbReference type="eggNOG" id="COG2390">
    <property type="taxonomic scope" value="Bacteria"/>
</dbReference>
<protein>
    <recommendedName>
        <fullName evidence="9">Transcriptional regulator</fullName>
    </recommendedName>
</protein>
<dbReference type="GO" id="GO:0003677">
    <property type="term" value="F:DNA binding"/>
    <property type="evidence" value="ECO:0007669"/>
    <property type="project" value="UniProtKB-KW"/>
</dbReference>
<evidence type="ECO:0008006" key="9">
    <source>
        <dbReference type="Google" id="ProtNLM"/>
    </source>
</evidence>
<comment type="similarity">
    <text evidence="1">Belongs to the SorC transcriptional regulatory family.</text>
</comment>
<dbReference type="Gene3D" id="1.10.10.10">
    <property type="entry name" value="Winged helix-like DNA-binding domain superfamily/Winged helix DNA-binding domain"/>
    <property type="match status" value="1"/>
</dbReference>
<evidence type="ECO:0000259" key="5">
    <source>
        <dbReference type="Pfam" id="PF04198"/>
    </source>
</evidence>
<dbReference type="PANTHER" id="PTHR34294:SF1">
    <property type="entry name" value="TRANSCRIPTIONAL REGULATOR LSRR"/>
    <property type="match status" value="1"/>
</dbReference>
<reference evidence="7 8" key="2">
    <citation type="journal article" date="2012" name="PLoS ONE">
        <title>An ancient pathway combining carbon dioxide fixation with the generation and utilization of a sodium ion gradient for ATP synthesis.</title>
        <authorList>
            <person name="Poehlein A."/>
            <person name="Schmidt S."/>
            <person name="Kaster A.K."/>
            <person name="Goenrich M."/>
            <person name="Vollmers J."/>
            <person name="Thurmer A."/>
            <person name="Bertsch J."/>
            <person name="Schuchmann K."/>
            <person name="Voigt B."/>
            <person name="Hecker M."/>
            <person name="Daniel R."/>
            <person name="Thauer R.K."/>
            <person name="Gottschalk G."/>
            <person name="Muller V."/>
        </authorList>
    </citation>
    <scope>NUCLEOTIDE SEQUENCE [LARGE SCALE GENOMIC DNA]</scope>
    <source>
        <strain evidence="8">ATCC 29683 / DSM 1030 / JCM 2381 / KCTC 1655 / WB1</strain>
    </source>
</reference>
<dbReference type="EMBL" id="CP002987">
    <property type="protein sequence ID" value="AFA48453.1"/>
    <property type="molecule type" value="Genomic_DNA"/>
</dbReference>
<dbReference type="AlphaFoldDB" id="H6LHB5"/>
<dbReference type="GO" id="GO:0003700">
    <property type="term" value="F:DNA-binding transcription factor activity"/>
    <property type="evidence" value="ECO:0007669"/>
    <property type="project" value="InterPro"/>
</dbReference>
<dbReference type="STRING" id="931626.Awo_c16710"/>
<evidence type="ECO:0000256" key="1">
    <source>
        <dbReference type="ARBA" id="ARBA00010466"/>
    </source>
</evidence>
<feature type="domain" description="Sugar-binding" evidence="5">
    <location>
        <begin position="87"/>
        <end position="324"/>
    </location>
</feature>
<dbReference type="InterPro" id="IPR011991">
    <property type="entry name" value="ArsR-like_HTH"/>
</dbReference>
<sequence length="334" mass="37820">MTKSDECGIILAFKDSRGEGLKEKEENELNRLIYVSKSYYEENKTQSEIAKELDISRPTVSYLLNKARKAGIVKIDVLTYYQTHRGISQELCQQFNLKSCQVITNPDDLYQAAGNRLLEFLPKTRVLGLGWGINISRIIDGIARQTKWQITDKIVCPLIGPTIAPLRGYDPNELIKELSQKIFFEAEYLNCPAFPISSQEQNDFLETENYQKIHKLWKKTNTALVAFGSFPSVPDHASALRFGKKLIEEKAEGCLLSYFFNPAGELIKGSDDFSIQIPLNFLKRVRNVIGFVPQEANVFAILSGLKAGYVNHLVISEELAEELIKTNHLLANLR</sequence>
<dbReference type="HOGENOM" id="CLU_054506_1_1_9"/>
<dbReference type="PANTHER" id="PTHR34294">
    <property type="entry name" value="TRANSCRIPTIONAL REGULATOR-RELATED"/>
    <property type="match status" value="1"/>
</dbReference>
<dbReference type="InterPro" id="IPR007630">
    <property type="entry name" value="RNA_pol_sigma70_r4"/>
</dbReference>
<evidence type="ECO:0000256" key="4">
    <source>
        <dbReference type="ARBA" id="ARBA00023163"/>
    </source>
</evidence>
<proteinExistence type="inferred from homology"/>
<keyword evidence="4" id="KW-0804">Transcription</keyword>
<keyword evidence="8" id="KW-1185">Reference proteome</keyword>
<dbReference type="CDD" id="cd00090">
    <property type="entry name" value="HTH_ARSR"/>
    <property type="match status" value="1"/>
</dbReference>
<dbReference type="Pfam" id="PF04545">
    <property type="entry name" value="Sigma70_r4"/>
    <property type="match status" value="1"/>
</dbReference>
<dbReference type="Gene3D" id="3.40.50.1360">
    <property type="match status" value="1"/>
</dbReference>
<evidence type="ECO:0000256" key="2">
    <source>
        <dbReference type="ARBA" id="ARBA00023015"/>
    </source>
</evidence>
<dbReference type="Proteomes" id="UP000007177">
    <property type="component" value="Chromosome"/>
</dbReference>
<evidence type="ECO:0000256" key="3">
    <source>
        <dbReference type="ARBA" id="ARBA00023125"/>
    </source>
</evidence>
<accession>H6LHB5</accession>
<dbReference type="InterPro" id="IPR036390">
    <property type="entry name" value="WH_DNA-bd_sf"/>
</dbReference>
<name>H6LHB5_ACEWD</name>
<dbReference type="KEGG" id="awo:Awo_c16710"/>
<reference evidence="8" key="1">
    <citation type="submission" date="2011-07" db="EMBL/GenBank/DDBJ databases">
        <title>Complete genome sequence of Acetobacterium woodii.</title>
        <authorList>
            <person name="Poehlein A."/>
            <person name="Schmidt S."/>
            <person name="Kaster A.-K."/>
            <person name="Goenrich M."/>
            <person name="Vollmers J."/>
            <person name="Thuermer A."/>
            <person name="Gottschalk G."/>
            <person name="Thauer R.K."/>
            <person name="Daniel R."/>
            <person name="Mueller V."/>
        </authorList>
    </citation>
    <scope>NUCLEOTIDE SEQUENCE [LARGE SCALE GENOMIC DNA]</scope>
    <source>
        <strain evidence="8">ATCC 29683 / DSM 1030 / JCM 2381 / KCTC 1655 / WB1</strain>
    </source>
</reference>
<evidence type="ECO:0000259" key="6">
    <source>
        <dbReference type="Pfam" id="PF04545"/>
    </source>
</evidence>
<keyword evidence="3" id="KW-0238">DNA-binding</keyword>
<feature type="domain" description="RNA polymerase sigma-70 region 4" evidence="6">
    <location>
        <begin position="39"/>
        <end position="69"/>
    </location>
</feature>
<gene>
    <name evidence="7" type="ordered locus">Awo_c16710</name>
</gene>
<dbReference type="InterPro" id="IPR036388">
    <property type="entry name" value="WH-like_DNA-bd_sf"/>
</dbReference>
<dbReference type="GO" id="GO:0030246">
    <property type="term" value="F:carbohydrate binding"/>
    <property type="evidence" value="ECO:0007669"/>
    <property type="project" value="InterPro"/>
</dbReference>
<dbReference type="InterPro" id="IPR007324">
    <property type="entry name" value="Sugar-bd_dom_put"/>
</dbReference>